<evidence type="ECO:0000313" key="3">
    <source>
        <dbReference type="EMBL" id="URI08897.1"/>
    </source>
</evidence>
<name>A0ABY4SA03_AQUTE</name>
<proteinExistence type="predicted"/>
<sequence length="445" mass="48689">MNAASTPPPAVEVSFDEALRMAIGLHREGRLDGAEKLYRRLLALQPVEANATHFLGMLLHQRGQREEALALLQRSVQIDDGVAAWHNNLGNALLAAGQGTEAAEAYERCRALDPDNLEVLNNLGCMQTRLRRLPEAEASFRAVLARNPDHADAQLNLAWLLARWQRMPEALPHFTRALELRPREGRMRRLLGIVYAESGRLEEAAAVFREWLALEPGSAQARHHLAAVTGQGVPERAPDEYVTHVFDDFAGSFDERLAALDYRAPQCVAEALALQLGEPPATPQLDVLDAGCGTGLCGRYLRPYARRLVGVDLSAGMLAQARARGGYDALHQAELGAWLAAHPDTCDVLVSADTLCYFGRLDEVLAAAARSLRPGGLLVFTVESHEDAADHRLQAHGRYSHAQPYLQRSLAAAGLRAPPLTPVILRQEAGQPVHGWLVTTRRHDA</sequence>
<dbReference type="PANTHER" id="PTHR44809">
    <property type="match status" value="1"/>
</dbReference>
<gene>
    <name evidence="3" type="ORF">MW290_25345</name>
</gene>
<dbReference type="SUPFAM" id="SSF48452">
    <property type="entry name" value="TPR-like"/>
    <property type="match status" value="1"/>
</dbReference>
<dbReference type="InterPro" id="IPR029063">
    <property type="entry name" value="SAM-dependent_MTases_sf"/>
</dbReference>
<dbReference type="Pfam" id="PF13432">
    <property type="entry name" value="TPR_16"/>
    <property type="match status" value="2"/>
</dbReference>
<dbReference type="PROSITE" id="PS50005">
    <property type="entry name" value="TPR"/>
    <property type="match status" value="4"/>
</dbReference>
<feature type="repeat" description="TPR" evidence="1">
    <location>
        <begin position="117"/>
        <end position="150"/>
    </location>
</feature>
<feature type="domain" description="Methyltransferase type 11" evidence="2">
    <location>
        <begin position="288"/>
        <end position="380"/>
    </location>
</feature>
<reference evidence="3" key="1">
    <citation type="submission" date="2022-05" db="EMBL/GenBank/DDBJ databases">
        <title>An RpoN-dependent PEP-CTERM gene is involved in floc formation of an Aquincola tertiaricarbonis strain.</title>
        <authorList>
            <person name="Qiu D."/>
            <person name="Xia M."/>
        </authorList>
    </citation>
    <scope>NUCLEOTIDE SEQUENCE</scope>
    <source>
        <strain evidence="3">RN12</strain>
    </source>
</reference>
<evidence type="ECO:0000259" key="2">
    <source>
        <dbReference type="Pfam" id="PF08241"/>
    </source>
</evidence>
<organism evidence="3 4">
    <name type="scientific">Aquincola tertiaricarbonis</name>
    <dbReference type="NCBI Taxonomy" id="391953"/>
    <lineage>
        <taxon>Bacteria</taxon>
        <taxon>Pseudomonadati</taxon>
        <taxon>Pseudomonadota</taxon>
        <taxon>Betaproteobacteria</taxon>
        <taxon>Burkholderiales</taxon>
        <taxon>Sphaerotilaceae</taxon>
        <taxon>Aquincola</taxon>
    </lineage>
</organism>
<feature type="repeat" description="TPR" evidence="1">
    <location>
        <begin position="151"/>
        <end position="184"/>
    </location>
</feature>
<keyword evidence="1" id="KW-0802">TPR repeat</keyword>
<dbReference type="InterPro" id="IPR019734">
    <property type="entry name" value="TPR_rpt"/>
</dbReference>
<accession>A0ABY4SA03</accession>
<dbReference type="InterPro" id="IPR052943">
    <property type="entry name" value="TMTC_O-mannosyl-trnsfr"/>
</dbReference>
<dbReference type="PANTHER" id="PTHR44809:SF1">
    <property type="entry name" value="PROTEIN O-MANNOSYL-TRANSFERASE TMTC1"/>
    <property type="match status" value="1"/>
</dbReference>
<feature type="repeat" description="TPR" evidence="1">
    <location>
        <begin position="83"/>
        <end position="116"/>
    </location>
</feature>
<dbReference type="SMART" id="SM00028">
    <property type="entry name" value="TPR"/>
    <property type="match status" value="6"/>
</dbReference>
<dbReference type="Pfam" id="PF08241">
    <property type="entry name" value="Methyltransf_11"/>
    <property type="match status" value="1"/>
</dbReference>
<dbReference type="CDD" id="cd02440">
    <property type="entry name" value="AdoMet_MTases"/>
    <property type="match status" value="1"/>
</dbReference>
<keyword evidence="4" id="KW-1185">Reference proteome</keyword>
<evidence type="ECO:0000313" key="4">
    <source>
        <dbReference type="Proteomes" id="UP001056201"/>
    </source>
</evidence>
<dbReference type="Gene3D" id="1.25.40.10">
    <property type="entry name" value="Tetratricopeptide repeat domain"/>
    <property type="match status" value="2"/>
</dbReference>
<dbReference type="InterPro" id="IPR011990">
    <property type="entry name" value="TPR-like_helical_dom_sf"/>
</dbReference>
<dbReference type="SUPFAM" id="SSF53335">
    <property type="entry name" value="S-adenosyl-L-methionine-dependent methyltransferases"/>
    <property type="match status" value="1"/>
</dbReference>
<dbReference type="Pfam" id="PF14559">
    <property type="entry name" value="TPR_19"/>
    <property type="match status" value="1"/>
</dbReference>
<dbReference type="Proteomes" id="UP001056201">
    <property type="component" value="Chromosome 2"/>
</dbReference>
<dbReference type="EMBL" id="CP097636">
    <property type="protein sequence ID" value="URI08897.1"/>
    <property type="molecule type" value="Genomic_DNA"/>
</dbReference>
<protein>
    <submittedName>
        <fullName evidence="3">Tetratricopeptide repeat protein</fullName>
    </submittedName>
</protein>
<dbReference type="Gene3D" id="3.40.50.150">
    <property type="entry name" value="Vaccinia Virus protein VP39"/>
    <property type="match status" value="1"/>
</dbReference>
<dbReference type="InterPro" id="IPR013216">
    <property type="entry name" value="Methyltransf_11"/>
</dbReference>
<evidence type="ECO:0000256" key="1">
    <source>
        <dbReference type="PROSITE-ProRule" id="PRU00339"/>
    </source>
</evidence>
<dbReference type="RefSeq" id="WP_250197115.1">
    <property type="nucleotide sequence ID" value="NZ_CP097636.1"/>
</dbReference>
<feature type="repeat" description="TPR" evidence="1">
    <location>
        <begin position="185"/>
        <end position="218"/>
    </location>
</feature>